<dbReference type="PIRSF" id="PIRSF000948">
    <property type="entry name" value="Sphingomy_PDE"/>
    <property type="match status" value="1"/>
</dbReference>
<dbReference type="GO" id="GO:0016798">
    <property type="term" value="F:hydrolase activity, acting on glycosyl bonds"/>
    <property type="evidence" value="ECO:0007669"/>
    <property type="project" value="UniProtKB-KW"/>
</dbReference>
<keyword evidence="7" id="KW-0732">Signal</keyword>
<feature type="signal peptide" evidence="7">
    <location>
        <begin position="1"/>
        <end position="18"/>
    </location>
</feature>
<dbReference type="CDD" id="cd00842">
    <property type="entry name" value="MPP_ASMase"/>
    <property type="match status" value="1"/>
</dbReference>
<dbReference type="InParanoid" id="K5XE88"/>
<protein>
    <recommendedName>
        <fullName evidence="3">Sphingomyelin phosphodiesterase</fullName>
    </recommendedName>
</protein>
<feature type="binding site" evidence="4">
    <location>
        <position position="327"/>
    </location>
    <ligand>
        <name>Zn(2+)</name>
        <dbReference type="ChEBI" id="CHEBI:29105"/>
        <label>2</label>
    </ligand>
</feature>
<name>K5XE88_PHACS</name>
<proteinExistence type="inferred from homology"/>
<dbReference type="AlphaFoldDB" id="K5XE88"/>
<keyword evidence="3" id="KW-0326">Glycosidase</keyword>
<dbReference type="Pfam" id="PF00149">
    <property type="entry name" value="Metallophos"/>
    <property type="match status" value="1"/>
</dbReference>
<evidence type="ECO:0000256" key="1">
    <source>
        <dbReference type="ARBA" id="ARBA00022801"/>
    </source>
</evidence>
<feature type="compositionally biased region" description="Basic and acidic residues" evidence="6">
    <location>
        <begin position="87"/>
        <end position="99"/>
    </location>
</feature>
<dbReference type="PANTHER" id="PTHR10340">
    <property type="entry name" value="SPHINGOMYELIN PHOSPHODIESTERASE"/>
    <property type="match status" value="1"/>
</dbReference>
<dbReference type="GO" id="GO:0006685">
    <property type="term" value="P:sphingomyelin catabolic process"/>
    <property type="evidence" value="ECO:0007669"/>
    <property type="project" value="UniProtKB-UniRule"/>
</dbReference>
<comment type="similarity">
    <text evidence="3">Belongs to the acid sphingomyelinase family.</text>
</comment>
<evidence type="ECO:0000313" key="9">
    <source>
        <dbReference type="EMBL" id="EKM61347.1"/>
    </source>
</evidence>
<dbReference type="Proteomes" id="UP000008370">
    <property type="component" value="Unassembled WGS sequence"/>
</dbReference>
<sequence length="692" mass="75839">MRILSLAILVLYTGFAASAATSGSPVSANSSSGPLVLGPSSFAVPGVFPTSVYSSYYNNPTAISAQPQPVISDPVTHVVYPLALTDPDHIPQNDTKDPHPLPPKASENQLFANAVEQVISISENPVFANNSCAACQAALEIGKFLSMAAPEQGPALAVALCHHFNFNSDCDTMYGKLGIGPTITQVVANADVGGYDGQMLCANFLSLCPLPPVSPLNLTGWFAKPKPDPLPPPKQPSGERLKVLHLSDFHIDPRYATGTEANCSSGLCCRTNVQNNQSPNVTVRPAPRYGSFLCDTPYSLALAGLQSIPVLANTVKTGFDFMIYTGDLVSHDPDHQMDRDYIRYTEVVLYDLFKRILNAGPVYPSLGNHDTYNQAQDAPHSLNPPLADQFQWNYDHVASLWEHEEWLPEAAIAEARTHYAGYMVRRMDGLRIISLNTDMWYQANYFNYINMTTHDPSGMLRFLTDELQAAEDAGDRAWIIGHVLPGWDGTNALGNPTDLLYQIVDRFSPHVIANIYNGHTHEDELSIFYSNNGTVMNSSTALTPNWITPSLTPLTNLNSGFRVYEVDSNTFDILDAHTWFADVNAFPELDSQIEFGPTYQYEYSTREAYGGNITGWGPNDPLNATWWHLVTEQMELNSTLVNMFNTFQGKTAARTTPCTGDCATARICYMRSGSAAIARQNCMPGFGSVQSD</sequence>
<dbReference type="InterPro" id="IPR029052">
    <property type="entry name" value="Metallo-depent_PP-like"/>
</dbReference>
<feature type="region of interest" description="Disordered" evidence="6">
    <location>
        <begin position="87"/>
        <end position="106"/>
    </location>
</feature>
<evidence type="ECO:0000256" key="7">
    <source>
        <dbReference type="SAM" id="SignalP"/>
    </source>
</evidence>
<evidence type="ECO:0000313" key="10">
    <source>
        <dbReference type="Proteomes" id="UP000008370"/>
    </source>
</evidence>
<dbReference type="Gene3D" id="3.60.21.10">
    <property type="match status" value="1"/>
</dbReference>
<feature type="binding site" evidence="4">
    <location>
        <position position="250"/>
    </location>
    <ligand>
        <name>Zn(2+)</name>
        <dbReference type="ChEBI" id="CHEBI:29105"/>
        <label>1</label>
    </ligand>
</feature>
<dbReference type="InterPro" id="IPR004843">
    <property type="entry name" value="Calcineurin-like_PHP"/>
</dbReference>
<feature type="chain" id="PRO_5003891302" description="Sphingomyelin phosphodiesterase" evidence="7">
    <location>
        <begin position="19"/>
        <end position="692"/>
    </location>
</feature>
<dbReference type="InterPro" id="IPR041805">
    <property type="entry name" value="ASMase/PPN1_MPP"/>
</dbReference>
<feature type="binding site" evidence="4">
    <location>
        <position position="521"/>
    </location>
    <ligand>
        <name>Zn(2+)</name>
        <dbReference type="ChEBI" id="CHEBI:29105"/>
        <label>1</label>
    </ligand>
</feature>
<reference evidence="9 10" key="1">
    <citation type="journal article" date="2012" name="BMC Genomics">
        <title>Comparative genomics of the white-rot fungi, Phanerochaete carnosa and P. chrysosporium, to elucidate the genetic basis of the distinct wood types they colonize.</title>
        <authorList>
            <person name="Suzuki H."/>
            <person name="MacDonald J."/>
            <person name="Syed K."/>
            <person name="Salamov A."/>
            <person name="Hori C."/>
            <person name="Aerts A."/>
            <person name="Henrissat B."/>
            <person name="Wiebenga A."/>
            <person name="vanKuyk P.A."/>
            <person name="Barry K."/>
            <person name="Lindquist E."/>
            <person name="LaButti K."/>
            <person name="Lapidus A."/>
            <person name="Lucas S."/>
            <person name="Coutinho P."/>
            <person name="Gong Y."/>
            <person name="Samejima M."/>
            <person name="Mahadevan R."/>
            <person name="Abou-Zaid M."/>
            <person name="de Vries R.P."/>
            <person name="Igarashi K."/>
            <person name="Yadav J.S."/>
            <person name="Grigoriev I.V."/>
            <person name="Master E.R."/>
        </authorList>
    </citation>
    <scope>NUCLEOTIDE SEQUENCE [LARGE SCALE GENOMIC DNA]</scope>
    <source>
        <strain evidence="9 10">HHB-10118-sp</strain>
    </source>
</reference>
<evidence type="ECO:0000256" key="2">
    <source>
        <dbReference type="ARBA" id="ARBA00023180"/>
    </source>
</evidence>
<keyword evidence="4" id="KW-0479">Metal-binding</keyword>
<keyword evidence="4" id="KW-0862">Zinc</keyword>
<dbReference type="GO" id="GO:0046872">
    <property type="term" value="F:metal ion binding"/>
    <property type="evidence" value="ECO:0007669"/>
    <property type="project" value="UniProtKB-KW"/>
</dbReference>
<dbReference type="OrthoDB" id="282973at2759"/>
<dbReference type="GO" id="GO:0016020">
    <property type="term" value="C:membrane"/>
    <property type="evidence" value="ECO:0007669"/>
    <property type="project" value="GOC"/>
</dbReference>
<keyword evidence="5" id="KW-1015">Disulfide bond</keyword>
<dbReference type="RefSeq" id="XP_007390768.1">
    <property type="nucleotide sequence ID" value="XM_007390706.1"/>
</dbReference>
<comment type="cofactor">
    <cofactor evidence="4">
        <name>Zn(2+)</name>
        <dbReference type="ChEBI" id="CHEBI:29105"/>
    </cofactor>
    <text evidence="4">Binds 2 Zn(2+) ions per subunit.</text>
</comment>
<feature type="disulfide bond" evidence="5">
    <location>
        <begin position="269"/>
        <end position="294"/>
    </location>
</feature>
<keyword evidence="1 3" id="KW-0378">Hydrolase</keyword>
<dbReference type="InterPro" id="IPR011160">
    <property type="entry name" value="Sphingomy_PDE"/>
</dbReference>
<feature type="binding site" evidence="4">
    <location>
        <position position="327"/>
    </location>
    <ligand>
        <name>Zn(2+)</name>
        <dbReference type="ChEBI" id="CHEBI:29105"/>
        <label>1</label>
    </ligand>
</feature>
<feature type="binding site" evidence="4">
    <location>
        <position position="482"/>
    </location>
    <ligand>
        <name>Zn(2+)</name>
        <dbReference type="ChEBI" id="CHEBI:29105"/>
        <label>2</label>
    </ligand>
</feature>
<dbReference type="PANTHER" id="PTHR10340:SF27">
    <property type="entry name" value="ACL091CP"/>
    <property type="match status" value="1"/>
</dbReference>
<feature type="binding site" evidence="4">
    <location>
        <position position="519"/>
    </location>
    <ligand>
        <name>Zn(2+)</name>
        <dbReference type="ChEBI" id="CHEBI:29105"/>
        <label>2</label>
    </ligand>
</feature>
<accession>K5XE88</accession>
<evidence type="ECO:0000259" key="8">
    <source>
        <dbReference type="Pfam" id="PF00149"/>
    </source>
</evidence>
<evidence type="ECO:0000256" key="6">
    <source>
        <dbReference type="SAM" id="MobiDB-lite"/>
    </source>
</evidence>
<feature type="domain" description="Calcineurin-like phosphoesterase" evidence="8">
    <location>
        <begin position="241"/>
        <end position="522"/>
    </location>
</feature>
<comment type="function">
    <text evidence="3">Converts sphingomyelin to ceramide.</text>
</comment>
<dbReference type="SUPFAM" id="SSF56300">
    <property type="entry name" value="Metallo-dependent phosphatases"/>
    <property type="match status" value="1"/>
</dbReference>
<feature type="disulfide bond" evidence="5">
    <location>
        <begin position="658"/>
        <end position="662"/>
    </location>
</feature>
<organism evidence="9 10">
    <name type="scientific">Phanerochaete carnosa (strain HHB-10118-sp)</name>
    <name type="common">White-rot fungus</name>
    <name type="synonym">Peniophora carnosa</name>
    <dbReference type="NCBI Taxonomy" id="650164"/>
    <lineage>
        <taxon>Eukaryota</taxon>
        <taxon>Fungi</taxon>
        <taxon>Dikarya</taxon>
        <taxon>Basidiomycota</taxon>
        <taxon>Agaricomycotina</taxon>
        <taxon>Agaricomycetes</taxon>
        <taxon>Polyporales</taxon>
        <taxon>Phanerochaetaceae</taxon>
        <taxon>Phanerochaete</taxon>
    </lineage>
</organism>
<gene>
    <name evidence="9" type="ORF">PHACADRAFT_180479</name>
</gene>
<dbReference type="GeneID" id="18909961"/>
<feature type="disulfide bond" evidence="5">
    <location>
        <begin position="263"/>
        <end position="268"/>
    </location>
</feature>
<keyword evidence="10" id="KW-1185">Reference proteome</keyword>
<dbReference type="HOGENOM" id="CLU_014743_2_1_1"/>
<evidence type="ECO:0000256" key="4">
    <source>
        <dbReference type="PIRSR" id="PIRSR000948-1"/>
    </source>
</evidence>
<evidence type="ECO:0000256" key="5">
    <source>
        <dbReference type="PIRSR" id="PIRSR000948-2"/>
    </source>
</evidence>
<keyword evidence="2" id="KW-0325">Glycoprotein</keyword>
<dbReference type="GO" id="GO:0005615">
    <property type="term" value="C:extracellular space"/>
    <property type="evidence" value="ECO:0007669"/>
    <property type="project" value="TreeGrafter"/>
</dbReference>
<evidence type="ECO:0000256" key="3">
    <source>
        <dbReference type="PIRNR" id="PIRNR000948"/>
    </source>
</evidence>
<dbReference type="EMBL" id="JH930468">
    <property type="protein sequence ID" value="EKM61347.1"/>
    <property type="molecule type" value="Genomic_DNA"/>
</dbReference>
<dbReference type="GO" id="GO:0004767">
    <property type="term" value="F:sphingomyelin phosphodiesterase activity"/>
    <property type="evidence" value="ECO:0007669"/>
    <property type="project" value="UniProtKB-UniRule"/>
</dbReference>
<feature type="disulfide bond" evidence="5">
    <location>
        <begin position="132"/>
        <end position="208"/>
    </location>
</feature>
<feature type="binding site" evidence="4">
    <location>
        <position position="248"/>
    </location>
    <ligand>
        <name>Zn(2+)</name>
        <dbReference type="ChEBI" id="CHEBI:29105"/>
        <label>1</label>
    </ligand>
</feature>
<dbReference type="KEGG" id="pco:PHACADRAFT_180479"/>
<feature type="binding site" evidence="4">
    <location>
        <position position="368"/>
    </location>
    <ligand>
        <name>Zn(2+)</name>
        <dbReference type="ChEBI" id="CHEBI:29105"/>
        <label>2</label>
    </ligand>
</feature>